<comment type="caution">
    <text evidence="5">The sequence shown here is derived from an EMBL/GenBank/DDBJ whole genome shotgun (WGS) entry which is preliminary data.</text>
</comment>
<dbReference type="Gene3D" id="3.40.50.300">
    <property type="entry name" value="P-loop containing nucleotide triphosphate hydrolases"/>
    <property type="match status" value="3"/>
</dbReference>
<dbReference type="CDD" id="cd18808">
    <property type="entry name" value="SF1_C_Upf1"/>
    <property type="match status" value="1"/>
</dbReference>
<dbReference type="Pfam" id="PF13086">
    <property type="entry name" value="AAA_11"/>
    <property type="match status" value="1"/>
</dbReference>
<organism evidence="5 6">
    <name type="scientific">Paenibacillus odorifer</name>
    <dbReference type="NCBI Taxonomy" id="189426"/>
    <lineage>
        <taxon>Bacteria</taxon>
        <taxon>Bacillati</taxon>
        <taxon>Bacillota</taxon>
        <taxon>Bacilli</taxon>
        <taxon>Bacillales</taxon>
        <taxon>Paenibacillaceae</taxon>
        <taxon>Paenibacillus</taxon>
    </lineage>
</organism>
<dbReference type="InterPro" id="IPR049468">
    <property type="entry name" value="Restrct_endonuc-II-like_dom"/>
</dbReference>
<evidence type="ECO:0000313" key="6">
    <source>
        <dbReference type="Proteomes" id="UP000187439"/>
    </source>
</evidence>
<name>A0A1R0Y5Q2_9BACL</name>
<dbReference type="RefSeq" id="WP_076118177.1">
    <property type="nucleotide sequence ID" value="NZ_MPTC01000004.1"/>
</dbReference>
<evidence type="ECO:0000256" key="1">
    <source>
        <dbReference type="SAM" id="Coils"/>
    </source>
</evidence>
<reference evidence="5 6" key="1">
    <citation type="submission" date="2016-10" db="EMBL/GenBank/DDBJ databases">
        <title>Paenibacillus species isolates.</title>
        <authorList>
            <person name="Beno S.M."/>
        </authorList>
    </citation>
    <scope>NUCLEOTIDE SEQUENCE [LARGE SCALE GENOMIC DNA]</scope>
    <source>
        <strain evidence="5 6">FSL H7-0710</strain>
    </source>
</reference>
<dbReference type="InterPro" id="IPR045055">
    <property type="entry name" value="DNA2/NAM7-like"/>
</dbReference>
<gene>
    <name evidence="5" type="ORF">BSK52_07685</name>
</gene>
<evidence type="ECO:0000313" key="5">
    <source>
        <dbReference type="EMBL" id="OMD42673.1"/>
    </source>
</evidence>
<dbReference type="Proteomes" id="UP000187439">
    <property type="component" value="Unassembled WGS sequence"/>
</dbReference>
<sequence>MVIILEQLEQTEQQEQQELIRDRSIRLFSYLKELTLLRTPVIYDVRSYEKVFWFHEIPEEPECILSLRGKDYRRDDTWLEIQKPYIPELPRVPKKMEDWVITHELKKPSSDVPRLKEQLPNPAYQNDTILEDAVEEIDEEIEDEGQEIPKFILFTDQIELHNIWVDYLEKLWKPWFTKYKRSKKIQEQYERLFSIYQLQKKLGEQYELVVASGLLRWKGENLNSITRHLLTGRAELTMETNTGTFTLRASSEGIKSILEQDMLEIDQRPNREAIQSIEPLLVSLDDDFWNEEQMGFILRTWVNSVSAEGNFENTLEVSYDSKAHPIVSFSPALILRKRTERGYIQAYSKIIEELRLEDNQVPKGIHRVVETLDEDYPDTYEEQQGFTDSQASDADNEVQEIYFPKPANEAQRRIVETLNRQDGVIVQGPPGTGKSHTIANLISHLLASGQKILVTSQTPRALKVLKEKLPDEIQALCVNLLGSDDGSFRDLEKVVQGITQRKDLWSSSESGLRINKLEKELFELRKQKAETEHTLRSVREQETYTHYLLNGTYQGTASMLANQIRLEQESYGWVKDQVALEGEIPLTSGEALELFSLLSIFTGEMIHDLGQRFPEPLSLVQVQEFHKMVEQEQILDINLGKYTDIFDSELYASISVCDEEAITIFKVRLEKIGHFYSVLLESGEEWIKKTIMDIHCNQDVTWRELLQVITRQTEQLLEDARRYDVLDIQMPEAISQRQLLQDCKVLQSHLQSGGTIRFPILLKKNIRDTLYITKSVMLNGQLCSLIDKLQTVIQYLEFVLKLDKITDLMKPYMNLPNRSGSYSIYVVQLLRNVEMLEQCIQYSDQLKEFHELLRNCGISYLIRQSDHLTELADVVDSCLISGQKRKQVKEFESLRLMVTHQDQHDQEDKPIHPICADFIQAIKLRDVQKYESLLLDLQSLHQRNFQYTRFQELQGKFEKLSLTYQDFVANQHNRPWPELLRKMDQAFQWAQANTWLKEYFSHSEEDLNQVLEGLDKQIQETLGEIGALKAWSHCFKRLTRSEQQHLMAWSLAIRNVGKDTGKHAEKHKRDAKYHMEHCRSAIPAWIMPLYRVVESFEPSQGLFDVIIIDEASQSGPEAVFLKYIAKKIIVVGDDKQISPEHVGISRENVDQLRKLHLYDFPHGELLGLDNSFFDLANVLFGGRIVLREHFRCMPEIIQFSNQLSYSNTPLIPLRQYPPNRLKSVKAVYVRDGFRQGIGQKVQNHPEAIAIVDTIKQCMRDSRYDGLSMGVITLLGGSQHQLIESLLLREIGPEEMEHRNLICGDAYAFQGDERDVIFLSLVASPGETTMRALASEKDKRRFNVATSRSRDQLWLFHSATLNDIKNHSCLRYQLISYCQNPTLQELEGSRDKCESEFERHVYDRIVTRGYRVITQYEFGGYRIDMVIQGMNGQLAVECDGDYWHGPEQYEDDMARQRVLERCGWRFWRVRGSEFYYDPEEAMQSLWALLELYQIFPNEMNVMSNSDMILQQEIQEPVAPEKTNLITRKKEKKDSEEQMDISSYIGIEDGQQEFDF</sequence>
<protein>
    <recommendedName>
        <fullName evidence="7">AAA family ATPase</fullName>
    </recommendedName>
</protein>
<accession>A0A1R0Y5Q2</accession>
<dbReference type="InterPro" id="IPR027417">
    <property type="entry name" value="P-loop_NTPase"/>
</dbReference>
<keyword evidence="1" id="KW-0175">Coiled coil</keyword>
<feature type="domain" description="DNA2/NAM7 helicase-like C-terminal" evidence="3">
    <location>
        <begin position="1183"/>
        <end position="1355"/>
    </location>
</feature>
<dbReference type="InterPro" id="IPR041677">
    <property type="entry name" value="DNA2/NAM7_AAA_11"/>
</dbReference>
<feature type="domain" description="DNA2/NAM7 helicase helicase" evidence="2">
    <location>
        <begin position="408"/>
        <end position="544"/>
    </location>
</feature>
<dbReference type="InterPro" id="IPR047187">
    <property type="entry name" value="SF1_C_Upf1"/>
</dbReference>
<dbReference type="OrthoDB" id="9757917at2"/>
<feature type="domain" description="Restriction endonuclease type II-like" evidence="4">
    <location>
        <begin position="1396"/>
        <end position="1487"/>
    </location>
</feature>
<dbReference type="SUPFAM" id="SSF52540">
    <property type="entry name" value="P-loop containing nucleoside triphosphate hydrolases"/>
    <property type="match status" value="1"/>
</dbReference>
<dbReference type="Gene3D" id="3.40.960.10">
    <property type="entry name" value="VSR Endonuclease"/>
    <property type="match status" value="1"/>
</dbReference>
<evidence type="ECO:0000259" key="2">
    <source>
        <dbReference type="Pfam" id="PF13086"/>
    </source>
</evidence>
<dbReference type="Pfam" id="PF13087">
    <property type="entry name" value="AAA_12"/>
    <property type="match status" value="1"/>
</dbReference>
<dbReference type="PANTHER" id="PTHR10887:SF495">
    <property type="entry name" value="HELICASE SENATAXIN ISOFORM X1-RELATED"/>
    <property type="match status" value="1"/>
</dbReference>
<dbReference type="PANTHER" id="PTHR10887">
    <property type="entry name" value="DNA2/NAM7 HELICASE FAMILY"/>
    <property type="match status" value="1"/>
</dbReference>
<dbReference type="GO" id="GO:0004386">
    <property type="term" value="F:helicase activity"/>
    <property type="evidence" value="ECO:0007669"/>
    <property type="project" value="InterPro"/>
</dbReference>
<proteinExistence type="predicted"/>
<evidence type="ECO:0008006" key="7">
    <source>
        <dbReference type="Google" id="ProtNLM"/>
    </source>
</evidence>
<evidence type="ECO:0000259" key="4">
    <source>
        <dbReference type="Pfam" id="PF18741"/>
    </source>
</evidence>
<evidence type="ECO:0000259" key="3">
    <source>
        <dbReference type="Pfam" id="PF13087"/>
    </source>
</evidence>
<dbReference type="Pfam" id="PF18741">
    <property type="entry name" value="MTES_1575"/>
    <property type="match status" value="1"/>
</dbReference>
<dbReference type="InterPro" id="IPR041679">
    <property type="entry name" value="DNA2/NAM7-like_C"/>
</dbReference>
<feature type="coiled-coil region" evidence="1">
    <location>
        <begin position="514"/>
        <end position="541"/>
    </location>
</feature>
<dbReference type="EMBL" id="MPTC01000004">
    <property type="protein sequence ID" value="OMD42673.1"/>
    <property type="molecule type" value="Genomic_DNA"/>
</dbReference>